<dbReference type="FunFam" id="1.10.287.110:FF:000070">
    <property type="entry name" value="Endoplasmic reticulum protein, putative"/>
    <property type="match status" value="1"/>
</dbReference>
<dbReference type="PANTHER" id="PTHR43908">
    <property type="entry name" value="AT29763P-RELATED"/>
    <property type="match status" value="1"/>
</dbReference>
<comment type="subcellular location">
    <subcellularLocation>
        <location evidence="1">Endoplasmic reticulum membrane</location>
        <topology evidence="1">Single-pass membrane protein</topology>
    </subcellularLocation>
</comment>
<dbReference type="PRINTS" id="PR00625">
    <property type="entry name" value="JDOMAIN"/>
</dbReference>
<evidence type="ECO:0000256" key="2">
    <source>
        <dbReference type="ARBA" id="ARBA00022692"/>
    </source>
</evidence>
<gene>
    <name evidence="8" type="ORF">PNOK_0461200</name>
</gene>
<dbReference type="AlphaFoldDB" id="A0A286UJE7"/>
<dbReference type="PANTHER" id="PTHR43908:SF3">
    <property type="entry name" value="AT29763P-RELATED"/>
    <property type="match status" value="1"/>
</dbReference>
<keyword evidence="4" id="KW-1133">Transmembrane helix</keyword>
<feature type="compositionally biased region" description="Low complexity" evidence="6">
    <location>
        <begin position="82"/>
        <end position="104"/>
    </location>
</feature>
<feature type="compositionally biased region" description="Low complexity" evidence="6">
    <location>
        <begin position="202"/>
        <end position="211"/>
    </location>
</feature>
<dbReference type="InterPro" id="IPR001623">
    <property type="entry name" value="DnaJ_domain"/>
</dbReference>
<dbReference type="Pfam" id="PF00226">
    <property type="entry name" value="DnaJ"/>
    <property type="match status" value="1"/>
</dbReference>
<dbReference type="PROSITE" id="PS00636">
    <property type="entry name" value="DNAJ_1"/>
    <property type="match status" value="1"/>
</dbReference>
<protein>
    <recommendedName>
        <fullName evidence="7">J domain-containing protein</fullName>
    </recommendedName>
</protein>
<keyword evidence="9" id="KW-1185">Reference proteome</keyword>
<sequence length="444" mass="48727">MESNRDEALKCLSISQRHLNSDNLSSARRFCEKSINLYPTTEASKLLERISELEKSSSGSSSFSSGTEAHQSASSTKHRHTSSSSNTNTNSSSSSSSSKPNGTASGSGGEKREYTPDQAKVVKRILSCKVTEYYEILSLSRECEEAEIKKAYRKLALQLHPDKNGAPGADEAFKMVSKAFQILSDSDKRAIYDRHGSDPDSRFSGMSSSSDGVPQGFPSGAFRGASFEGELSPEDLFNMFFGGGGGLGGSPFGGPVFTTSFGPGGFRTTRVHLGGRRAQPNPAAAAQGGPSAWSMLIQLTPIIIMFLFTLLSAMPSFFGSSGTPDPRYSFTPSVRFNVERETADLKVHYFVNQGEFSTHPISQEVTQQATGQKSLLKKFERSVENNYKDQLYMLCQRDQERQQRRKEQKMGFLGIGTDWEAIKAINAEKLTSCDEYVRLTNRRN</sequence>
<dbReference type="SMART" id="SM00271">
    <property type="entry name" value="DnaJ"/>
    <property type="match status" value="1"/>
</dbReference>
<dbReference type="CDD" id="cd06257">
    <property type="entry name" value="DnaJ"/>
    <property type="match status" value="1"/>
</dbReference>
<dbReference type="STRING" id="2282107.A0A286UJE7"/>
<evidence type="ECO:0000256" key="4">
    <source>
        <dbReference type="ARBA" id="ARBA00022989"/>
    </source>
</evidence>
<dbReference type="Proteomes" id="UP000217199">
    <property type="component" value="Unassembled WGS sequence"/>
</dbReference>
<proteinExistence type="predicted"/>
<comment type="caution">
    <text evidence="8">The sequence shown here is derived from an EMBL/GenBank/DDBJ whole genome shotgun (WGS) entry which is preliminary data.</text>
</comment>
<accession>A0A286UJE7</accession>
<dbReference type="Pfam" id="PF09320">
    <property type="entry name" value="DUF1977"/>
    <property type="match status" value="1"/>
</dbReference>
<feature type="region of interest" description="Disordered" evidence="6">
    <location>
        <begin position="191"/>
        <end position="213"/>
    </location>
</feature>
<evidence type="ECO:0000259" key="7">
    <source>
        <dbReference type="PROSITE" id="PS50076"/>
    </source>
</evidence>
<dbReference type="InterPro" id="IPR036869">
    <property type="entry name" value="J_dom_sf"/>
</dbReference>
<dbReference type="InterPro" id="IPR051100">
    <property type="entry name" value="DnaJ_subfamily_B/C"/>
</dbReference>
<evidence type="ECO:0000256" key="6">
    <source>
        <dbReference type="SAM" id="MobiDB-lite"/>
    </source>
</evidence>
<dbReference type="EMBL" id="NBII01000004">
    <property type="protein sequence ID" value="PAV19678.1"/>
    <property type="molecule type" value="Genomic_DNA"/>
</dbReference>
<dbReference type="InterPro" id="IPR015399">
    <property type="entry name" value="DUF1977_DnaJ-like"/>
</dbReference>
<feature type="domain" description="J" evidence="7">
    <location>
        <begin position="132"/>
        <end position="196"/>
    </location>
</feature>
<dbReference type="GO" id="GO:0030544">
    <property type="term" value="F:Hsp70 protein binding"/>
    <property type="evidence" value="ECO:0007669"/>
    <property type="project" value="TreeGrafter"/>
</dbReference>
<feature type="compositionally biased region" description="Low complexity" evidence="6">
    <location>
        <begin position="56"/>
        <end position="66"/>
    </location>
</feature>
<dbReference type="InterPro" id="IPR018253">
    <property type="entry name" value="DnaJ_domain_CS"/>
</dbReference>
<keyword evidence="2" id="KW-0812">Transmembrane</keyword>
<dbReference type="GO" id="GO:0005789">
    <property type="term" value="C:endoplasmic reticulum membrane"/>
    <property type="evidence" value="ECO:0007669"/>
    <property type="project" value="UniProtKB-SubCell"/>
</dbReference>
<dbReference type="SUPFAM" id="SSF46565">
    <property type="entry name" value="Chaperone J-domain"/>
    <property type="match status" value="1"/>
</dbReference>
<feature type="compositionally biased region" description="Basic and acidic residues" evidence="6">
    <location>
        <begin position="191"/>
        <end position="201"/>
    </location>
</feature>
<reference evidence="8 9" key="1">
    <citation type="journal article" date="2017" name="Mol. Ecol.">
        <title>Comparative and population genomic landscape of Phellinus noxius: A hypervariable fungus causing root rot in trees.</title>
        <authorList>
            <person name="Chung C.L."/>
            <person name="Lee T.J."/>
            <person name="Akiba M."/>
            <person name="Lee H.H."/>
            <person name="Kuo T.H."/>
            <person name="Liu D."/>
            <person name="Ke H.M."/>
            <person name="Yokoi T."/>
            <person name="Roa M.B."/>
            <person name="Lu M.J."/>
            <person name="Chang Y.Y."/>
            <person name="Ann P.J."/>
            <person name="Tsai J.N."/>
            <person name="Chen C.Y."/>
            <person name="Tzean S.S."/>
            <person name="Ota Y."/>
            <person name="Hattori T."/>
            <person name="Sahashi N."/>
            <person name="Liou R.F."/>
            <person name="Kikuchi T."/>
            <person name="Tsai I.J."/>
        </authorList>
    </citation>
    <scope>NUCLEOTIDE SEQUENCE [LARGE SCALE GENOMIC DNA]</scope>
    <source>
        <strain evidence="8 9">FFPRI411160</strain>
    </source>
</reference>
<feature type="region of interest" description="Disordered" evidence="6">
    <location>
        <begin position="55"/>
        <end position="115"/>
    </location>
</feature>
<dbReference type="Gene3D" id="1.10.287.110">
    <property type="entry name" value="DnaJ domain"/>
    <property type="match status" value="1"/>
</dbReference>
<evidence type="ECO:0000256" key="1">
    <source>
        <dbReference type="ARBA" id="ARBA00004389"/>
    </source>
</evidence>
<name>A0A286UJE7_9AGAM</name>
<evidence type="ECO:0000256" key="3">
    <source>
        <dbReference type="ARBA" id="ARBA00022824"/>
    </source>
</evidence>
<organism evidence="8 9">
    <name type="scientific">Pyrrhoderma noxium</name>
    <dbReference type="NCBI Taxonomy" id="2282107"/>
    <lineage>
        <taxon>Eukaryota</taxon>
        <taxon>Fungi</taxon>
        <taxon>Dikarya</taxon>
        <taxon>Basidiomycota</taxon>
        <taxon>Agaricomycotina</taxon>
        <taxon>Agaricomycetes</taxon>
        <taxon>Hymenochaetales</taxon>
        <taxon>Hymenochaetaceae</taxon>
        <taxon>Pyrrhoderma</taxon>
    </lineage>
</organism>
<keyword evidence="5" id="KW-0472">Membrane</keyword>
<dbReference type="GO" id="GO:0071218">
    <property type="term" value="P:cellular response to misfolded protein"/>
    <property type="evidence" value="ECO:0007669"/>
    <property type="project" value="TreeGrafter"/>
</dbReference>
<dbReference type="FunCoup" id="A0A286UJE7">
    <property type="interactions" value="399"/>
</dbReference>
<dbReference type="OrthoDB" id="1507364at2759"/>
<keyword evidence="3" id="KW-0256">Endoplasmic reticulum</keyword>
<evidence type="ECO:0000313" key="9">
    <source>
        <dbReference type="Proteomes" id="UP000217199"/>
    </source>
</evidence>
<dbReference type="PROSITE" id="PS50076">
    <property type="entry name" value="DNAJ_2"/>
    <property type="match status" value="1"/>
</dbReference>
<evidence type="ECO:0000313" key="8">
    <source>
        <dbReference type="EMBL" id="PAV19678.1"/>
    </source>
</evidence>
<dbReference type="InParanoid" id="A0A286UJE7"/>
<evidence type="ECO:0000256" key="5">
    <source>
        <dbReference type="ARBA" id="ARBA00023136"/>
    </source>
</evidence>